<dbReference type="PANTHER" id="PTHR37299:SF1">
    <property type="entry name" value="STAGE 0 SPORULATION PROTEIN A HOMOLOG"/>
    <property type="match status" value="1"/>
</dbReference>
<keyword evidence="5" id="KW-1185">Reference proteome</keyword>
<evidence type="ECO:0000256" key="1">
    <source>
        <dbReference type="PROSITE-ProRule" id="PRU00169"/>
    </source>
</evidence>
<dbReference type="InterPro" id="IPR011006">
    <property type="entry name" value="CheY-like_superfamily"/>
</dbReference>
<keyword evidence="1" id="KW-0597">Phosphoprotein</keyword>
<feature type="modified residue" description="4-aspartylphosphate" evidence="1">
    <location>
        <position position="60"/>
    </location>
</feature>
<evidence type="ECO:0000259" key="2">
    <source>
        <dbReference type="PROSITE" id="PS50110"/>
    </source>
</evidence>
<dbReference type="PROSITE" id="PS50110">
    <property type="entry name" value="RESPONSE_REGULATORY"/>
    <property type="match status" value="1"/>
</dbReference>
<dbReference type="Gene3D" id="2.40.50.1020">
    <property type="entry name" value="LytTr DNA-binding domain"/>
    <property type="match status" value="1"/>
</dbReference>
<dbReference type="RefSeq" id="WP_375555866.1">
    <property type="nucleotide sequence ID" value="NZ_JBBVGT010000001.1"/>
</dbReference>
<dbReference type="InterPro" id="IPR007492">
    <property type="entry name" value="LytTR_DNA-bd_dom"/>
</dbReference>
<gene>
    <name evidence="4" type="ORF">WKR92_00410</name>
</gene>
<evidence type="ECO:0000313" key="4">
    <source>
        <dbReference type="EMBL" id="MFB5944282.1"/>
    </source>
</evidence>
<dbReference type="SUPFAM" id="SSF52172">
    <property type="entry name" value="CheY-like"/>
    <property type="match status" value="1"/>
</dbReference>
<dbReference type="InterPro" id="IPR001789">
    <property type="entry name" value="Sig_transdc_resp-reg_receiver"/>
</dbReference>
<sequence length="226" mass="25548">MNKLTENKLTIHIVEDEVIIAMDLEDIVTNLGHAVVKVSTSYEDALDSLDSNKADIFLVDISLKGVDEGLNLAQELDKRDIPHIYISSHKDAGIVQKARATNAYGYVIKPFDVGDIFVALEMAIGRIKGEKARRSTIINEGGTKNIVNFADILYAEADGNYTHIYTVERKFTLRSNLKRTHLKVLNHDWFKRVHKSFVVNERHIDKILHSHLILKSGEVIPVSKNY</sequence>
<accession>A0ABV5C9R2</accession>
<dbReference type="Pfam" id="PF04397">
    <property type="entry name" value="LytTR"/>
    <property type="match status" value="1"/>
</dbReference>
<feature type="domain" description="HTH LytTR-type" evidence="3">
    <location>
        <begin position="146"/>
        <end position="226"/>
    </location>
</feature>
<dbReference type="Gene3D" id="3.40.50.2300">
    <property type="match status" value="1"/>
</dbReference>
<protein>
    <submittedName>
        <fullName evidence="4">Response regulator transcription factor</fullName>
    </submittedName>
</protein>
<dbReference type="PANTHER" id="PTHR37299">
    <property type="entry name" value="TRANSCRIPTIONAL REGULATOR-RELATED"/>
    <property type="match status" value="1"/>
</dbReference>
<name>A0ABV5C9R2_9SPHI</name>
<reference evidence="4 5" key="1">
    <citation type="submission" date="2024-04" db="EMBL/GenBank/DDBJ databases">
        <title>Albibacterium profundi sp. nov., isolated from sediment of the Challenger Deep of Mariana Trench.</title>
        <authorList>
            <person name="Wang Y."/>
        </authorList>
    </citation>
    <scope>NUCLEOTIDE SEQUENCE [LARGE SCALE GENOMIC DNA]</scope>
    <source>
        <strain evidence="4 5">RHL897</strain>
    </source>
</reference>
<dbReference type="EMBL" id="JBBVGT010000001">
    <property type="protein sequence ID" value="MFB5944282.1"/>
    <property type="molecule type" value="Genomic_DNA"/>
</dbReference>
<dbReference type="Proteomes" id="UP001580928">
    <property type="component" value="Unassembled WGS sequence"/>
</dbReference>
<comment type="caution">
    <text evidence="4">The sequence shown here is derived from an EMBL/GenBank/DDBJ whole genome shotgun (WGS) entry which is preliminary data.</text>
</comment>
<organism evidence="4 5">
    <name type="scientific">Albibacterium profundi</name>
    <dbReference type="NCBI Taxonomy" id="3134906"/>
    <lineage>
        <taxon>Bacteria</taxon>
        <taxon>Pseudomonadati</taxon>
        <taxon>Bacteroidota</taxon>
        <taxon>Sphingobacteriia</taxon>
        <taxon>Sphingobacteriales</taxon>
        <taxon>Sphingobacteriaceae</taxon>
        <taxon>Albibacterium</taxon>
    </lineage>
</organism>
<dbReference type="Pfam" id="PF00072">
    <property type="entry name" value="Response_reg"/>
    <property type="match status" value="1"/>
</dbReference>
<proteinExistence type="predicted"/>
<dbReference type="SMART" id="SM00448">
    <property type="entry name" value="REC"/>
    <property type="match status" value="1"/>
</dbReference>
<feature type="domain" description="Response regulatory" evidence="2">
    <location>
        <begin position="10"/>
        <end position="124"/>
    </location>
</feature>
<evidence type="ECO:0000259" key="3">
    <source>
        <dbReference type="PROSITE" id="PS50930"/>
    </source>
</evidence>
<dbReference type="SMART" id="SM00850">
    <property type="entry name" value="LytTR"/>
    <property type="match status" value="1"/>
</dbReference>
<dbReference type="InterPro" id="IPR046947">
    <property type="entry name" value="LytR-like"/>
</dbReference>
<evidence type="ECO:0000313" key="5">
    <source>
        <dbReference type="Proteomes" id="UP001580928"/>
    </source>
</evidence>
<dbReference type="PROSITE" id="PS50930">
    <property type="entry name" value="HTH_LYTTR"/>
    <property type="match status" value="1"/>
</dbReference>